<accession>A0A0A9BQ35</accession>
<dbReference type="AlphaFoldDB" id="A0A0A9BQ35"/>
<name>A0A0A9BQ35_ARUDO</name>
<reference evidence="1" key="2">
    <citation type="journal article" date="2015" name="Data Brief">
        <title>Shoot transcriptome of the giant reed, Arundo donax.</title>
        <authorList>
            <person name="Barrero R.A."/>
            <person name="Guerrero F.D."/>
            <person name="Moolhuijzen P."/>
            <person name="Goolsby J.A."/>
            <person name="Tidwell J."/>
            <person name="Bellgard S.E."/>
            <person name="Bellgard M.I."/>
        </authorList>
    </citation>
    <scope>NUCLEOTIDE SEQUENCE</scope>
    <source>
        <tissue evidence="1">Shoot tissue taken approximately 20 cm above the soil surface</tissue>
    </source>
</reference>
<dbReference type="EMBL" id="GBRH01236508">
    <property type="protein sequence ID" value="JAD61387.1"/>
    <property type="molecule type" value="Transcribed_RNA"/>
</dbReference>
<organism evidence="1">
    <name type="scientific">Arundo donax</name>
    <name type="common">Giant reed</name>
    <name type="synonym">Donax arundinaceus</name>
    <dbReference type="NCBI Taxonomy" id="35708"/>
    <lineage>
        <taxon>Eukaryota</taxon>
        <taxon>Viridiplantae</taxon>
        <taxon>Streptophyta</taxon>
        <taxon>Embryophyta</taxon>
        <taxon>Tracheophyta</taxon>
        <taxon>Spermatophyta</taxon>
        <taxon>Magnoliopsida</taxon>
        <taxon>Liliopsida</taxon>
        <taxon>Poales</taxon>
        <taxon>Poaceae</taxon>
        <taxon>PACMAD clade</taxon>
        <taxon>Arundinoideae</taxon>
        <taxon>Arundineae</taxon>
        <taxon>Arundo</taxon>
    </lineage>
</organism>
<evidence type="ECO:0000313" key="1">
    <source>
        <dbReference type="EMBL" id="JAD61387.1"/>
    </source>
</evidence>
<reference evidence="1" key="1">
    <citation type="submission" date="2014-09" db="EMBL/GenBank/DDBJ databases">
        <authorList>
            <person name="Magalhaes I.L.F."/>
            <person name="Oliveira U."/>
            <person name="Santos F.R."/>
            <person name="Vidigal T.H.D.A."/>
            <person name="Brescovit A.D."/>
            <person name="Santos A.J."/>
        </authorList>
    </citation>
    <scope>NUCLEOTIDE SEQUENCE</scope>
    <source>
        <tissue evidence="1">Shoot tissue taken approximately 20 cm above the soil surface</tissue>
    </source>
</reference>
<protein>
    <submittedName>
        <fullName evidence="1">Uncharacterized protein</fullName>
    </submittedName>
</protein>
<proteinExistence type="predicted"/>
<sequence length="27" mass="3287">MMRLTRIFSAVYMTSDNLVKYTSWQPF</sequence>